<dbReference type="OrthoDB" id="9802264at2"/>
<keyword evidence="1" id="KW-0547">Nucleotide-binding</keyword>
<name>A0A078KL11_9FIRM</name>
<evidence type="ECO:0000313" key="4">
    <source>
        <dbReference type="EMBL" id="CDZ23168.1"/>
    </source>
</evidence>
<dbReference type="GO" id="GO:0016887">
    <property type="term" value="F:ATP hydrolysis activity"/>
    <property type="evidence" value="ECO:0007669"/>
    <property type="project" value="InterPro"/>
</dbReference>
<dbReference type="Pfam" id="PF00005">
    <property type="entry name" value="ABC_tran"/>
    <property type="match status" value="1"/>
</dbReference>
<reference evidence="5" key="1">
    <citation type="submission" date="2014-07" db="EMBL/GenBank/DDBJ databases">
        <authorList>
            <person name="Wibberg D."/>
        </authorList>
    </citation>
    <scope>NUCLEOTIDE SEQUENCE [LARGE SCALE GENOMIC DNA]</scope>
    <source>
        <strain evidence="5">DG5</strain>
    </source>
</reference>
<evidence type="ECO:0000259" key="3">
    <source>
        <dbReference type="PROSITE" id="PS50893"/>
    </source>
</evidence>
<feature type="domain" description="ABC transporter" evidence="3">
    <location>
        <begin position="6"/>
        <end position="221"/>
    </location>
</feature>
<dbReference type="PANTHER" id="PTHR42798">
    <property type="entry name" value="LIPOPROTEIN-RELEASING SYSTEM ATP-BINDING PROTEIN LOLD"/>
    <property type="match status" value="1"/>
</dbReference>
<dbReference type="InterPro" id="IPR003593">
    <property type="entry name" value="AAA+_ATPase"/>
</dbReference>
<dbReference type="InterPro" id="IPR027417">
    <property type="entry name" value="P-loop_NTPase"/>
</dbReference>
<accession>A0A078KL11</accession>
<dbReference type="PATRIC" id="fig|29343.3.peg.18"/>
<dbReference type="Gene3D" id="3.40.50.300">
    <property type="entry name" value="P-loop containing nucleotide triphosphate hydrolases"/>
    <property type="match status" value="1"/>
</dbReference>
<dbReference type="EMBL" id="LM995447">
    <property type="protein sequence ID" value="CDZ23168.1"/>
    <property type="molecule type" value="Genomic_DNA"/>
</dbReference>
<dbReference type="SUPFAM" id="SSF52540">
    <property type="entry name" value="P-loop containing nucleoside triphosphate hydrolases"/>
    <property type="match status" value="1"/>
</dbReference>
<evidence type="ECO:0000313" key="5">
    <source>
        <dbReference type="Proteomes" id="UP000032431"/>
    </source>
</evidence>
<dbReference type="PROSITE" id="PS00211">
    <property type="entry name" value="ABC_TRANSPORTER_1"/>
    <property type="match status" value="1"/>
</dbReference>
<keyword evidence="2" id="KW-0067">ATP-binding</keyword>
<dbReference type="InterPro" id="IPR017871">
    <property type="entry name" value="ABC_transporter-like_CS"/>
</dbReference>
<dbReference type="PANTHER" id="PTHR42798:SF4">
    <property type="entry name" value="ABC TRANSPORTER DOMAIN-CONTAINING PROTEIN"/>
    <property type="match status" value="1"/>
</dbReference>
<organism evidence="4 5">
    <name type="scientific">[Clostridium] cellulosi</name>
    <dbReference type="NCBI Taxonomy" id="29343"/>
    <lineage>
        <taxon>Bacteria</taxon>
        <taxon>Bacillati</taxon>
        <taxon>Bacillota</taxon>
        <taxon>Clostridia</taxon>
        <taxon>Eubacteriales</taxon>
        <taxon>Oscillospiraceae</taxon>
        <taxon>Oscillospiraceae incertae sedis</taxon>
    </lineage>
</organism>
<gene>
    <name evidence="4" type="ORF">CCDG5_0017</name>
</gene>
<dbReference type="AlphaFoldDB" id="A0A078KL11"/>
<proteinExistence type="predicted"/>
<sequence>MKETIIKLEKISKSYADKNVLKDISMEAAASEIVLIKGRSGAGKTTLLNICAFLENPDGGTYYWRGKNALELSAKEKRETRKNQMGFIFQDYNLFEDLTVQENLEIFLRYTLAPDREKAKEMITKNLERFNMSDRLKTKAKFLSGGERQRIAIIRAIMKNDAVIFADEPSANIDDFNREKIITWFTELKNNGHAVVLVSHDNDFDKIADRIYTLENGELSIS</sequence>
<dbReference type="PROSITE" id="PS50893">
    <property type="entry name" value="ABC_TRANSPORTER_2"/>
    <property type="match status" value="1"/>
</dbReference>
<dbReference type="KEGG" id="ccel:CCDG5_0017"/>
<dbReference type="InterPro" id="IPR003439">
    <property type="entry name" value="ABC_transporter-like_ATP-bd"/>
</dbReference>
<dbReference type="Proteomes" id="UP000032431">
    <property type="component" value="Chromosome I"/>
</dbReference>
<dbReference type="HOGENOM" id="CLU_000604_1_22_9"/>
<evidence type="ECO:0000256" key="1">
    <source>
        <dbReference type="ARBA" id="ARBA00022741"/>
    </source>
</evidence>
<dbReference type="SMART" id="SM00382">
    <property type="entry name" value="AAA"/>
    <property type="match status" value="1"/>
</dbReference>
<keyword evidence="5" id="KW-1185">Reference proteome</keyword>
<dbReference type="GO" id="GO:0005524">
    <property type="term" value="F:ATP binding"/>
    <property type="evidence" value="ECO:0007669"/>
    <property type="project" value="UniProtKB-KW"/>
</dbReference>
<protein>
    <recommendedName>
        <fullName evidence="3">ABC transporter domain-containing protein</fullName>
    </recommendedName>
</protein>
<evidence type="ECO:0000256" key="2">
    <source>
        <dbReference type="ARBA" id="ARBA00022840"/>
    </source>
</evidence>
<dbReference type="STRING" id="29343.CCDG5_0017"/>